<dbReference type="InterPro" id="IPR014922">
    <property type="entry name" value="YdhG-like"/>
</dbReference>
<dbReference type="EMBL" id="JYNZ01000004">
    <property type="protein sequence ID" value="KXK26255.1"/>
    <property type="molecule type" value="Genomic_DNA"/>
</dbReference>
<dbReference type="Pfam" id="PF08818">
    <property type="entry name" value="DUF1801"/>
    <property type="match status" value="1"/>
</dbReference>
<reference evidence="2 3" key="1">
    <citation type="submission" date="2015-02" db="EMBL/GenBank/DDBJ databases">
        <title>Improved understanding of the partial-nitritation anammox process through 23 genomes representing the majority of the microbial community.</title>
        <authorList>
            <person name="Speth D.R."/>
            <person name="In T Zandt M."/>
            <person name="Guerrero Cruz S."/>
            <person name="Jetten M.S."/>
            <person name="Dutilh B.E."/>
        </authorList>
    </citation>
    <scope>NUCLEOTIDE SEQUENCE [LARGE SCALE GENOMIC DNA]</scope>
    <source>
        <strain evidence="2">OLB20</strain>
    </source>
</reference>
<evidence type="ECO:0000259" key="1">
    <source>
        <dbReference type="Pfam" id="PF08818"/>
    </source>
</evidence>
<accession>A0A136LX86</accession>
<evidence type="ECO:0000313" key="2">
    <source>
        <dbReference type="EMBL" id="KXK26255.1"/>
    </source>
</evidence>
<evidence type="ECO:0000313" key="3">
    <source>
        <dbReference type="Proteomes" id="UP000070457"/>
    </source>
</evidence>
<proteinExistence type="predicted"/>
<sequence>MTDNDWRKQRMEQIRRLIKKADPDVVEEQKYKMPSNPDGIPVWYHDGMICTGETYKQHLRLTFSKANDLKEQGHSGIFNRHSAIVIEENDRIDEAAFTDLIKTAVKINAERKKTRK</sequence>
<dbReference type="STRING" id="1617426.TR69_WS6001001250"/>
<name>A0A136LX86_9BACT</name>
<comment type="caution">
    <text evidence="2">The sequence shown here is derived from an EMBL/GenBank/DDBJ whole genome shotgun (WGS) entry which is preliminary data.</text>
</comment>
<organism evidence="2 3">
    <name type="scientific">candidate division WS6 bacterium OLB20</name>
    <dbReference type="NCBI Taxonomy" id="1617426"/>
    <lineage>
        <taxon>Bacteria</taxon>
        <taxon>Candidatus Dojkabacteria</taxon>
    </lineage>
</organism>
<dbReference type="Gene3D" id="3.90.1150.200">
    <property type="match status" value="1"/>
</dbReference>
<dbReference type="AlphaFoldDB" id="A0A136LX86"/>
<dbReference type="PATRIC" id="fig|1617426.3.peg.1237"/>
<protein>
    <recommendedName>
        <fullName evidence="1">YdhG-like domain-containing protein</fullName>
    </recommendedName>
</protein>
<dbReference type="Proteomes" id="UP000070457">
    <property type="component" value="Unassembled WGS sequence"/>
</dbReference>
<gene>
    <name evidence="2" type="ORF">TR69_WS6001001250</name>
</gene>
<feature type="domain" description="YdhG-like" evidence="1">
    <location>
        <begin position="7"/>
        <end position="105"/>
    </location>
</feature>
<dbReference type="SUPFAM" id="SSF159888">
    <property type="entry name" value="YdhG-like"/>
    <property type="match status" value="1"/>
</dbReference>